<proteinExistence type="predicted"/>
<keyword evidence="2" id="KW-1185">Reference proteome</keyword>
<protein>
    <submittedName>
        <fullName evidence="1">Uncharacterized protein</fullName>
    </submittedName>
</protein>
<dbReference type="Proteomes" id="UP000685013">
    <property type="component" value="Chromosome 16"/>
</dbReference>
<evidence type="ECO:0000313" key="1">
    <source>
        <dbReference type="EMBL" id="KAG6576769.1"/>
    </source>
</evidence>
<organism evidence="1 2">
    <name type="scientific">Cucurbita argyrosperma subsp. sororia</name>
    <dbReference type="NCBI Taxonomy" id="37648"/>
    <lineage>
        <taxon>Eukaryota</taxon>
        <taxon>Viridiplantae</taxon>
        <taxon>Streptophyta</taxon>
        <taxon>Embryophyta</taxon>
        <taxon>Tracheophyta</taxon>
        <taxon>Spermatophyta</taxon>
        <taxon>Magnoliopsida</taxon>
        <taxon>eudicotyledons</taxon>
        <taxon>Gunneridae</taxon>
        <taxon>Pentapetalae</taxon>
        <taxon>rosids</taxon>
        <taxon>fabids</taxon>
        <taxon>Cucurbitales</taxon>
        <taxon>Cucurbitaceae</taxon>
        <taxon>Cucurbiteae</taxon>
        <taxon>Cucurbita</taxon>
    </lineage>
</organism>
<gene>
    <name evidence="1" type="ORF">SDJN03_24343</name>
</gene>
<sequence>MISANHLKTKEILAFCMSLQRKTTQTLVQLAVRWGQRAIIEPIRIESDLFLGPSISARTASLGAAGAEDGTPSPNLKVLPWPTTRRLYIEGSNRYLPFTSNG</sequence>
<name>A0AAV6M7T7_9ROSI</name>
<reference evidence="1 2" key="1">
    <citation type="journal article" date="2021" name="Hortic Res">
        <title>The domestication of Cucurbita argyrosperma as revealed by the genome of its wild relative.</title>
        <authorList>
            <person name="Barrera-Redondo J."/>
            <person name="Sanchez-de la Vega G."/>
            <person name="Aguirre-Liguori J.A."/>
            <person name="Castellanos-Morales G."/>
            <person name="Gutierrez-Guerrero Y.T."/>
            <person name="Aguirre-Dugua X."/>
            <person name="Aguirre-Planter E."/>
            <person name="Tenaillon M.I."/>
            <person name="Lira-Saade R."/>
            <person name="Eguiarte L.E."/>
        </authorList>
    </citation>
    <scope>NUCLEOTIDE SEQUENCE [LARGE SCALE GENOMIC DNA]</scope>
    <source>
        <strain evidence="1">JBR-2021</strain>
    </source>
</reference>
<comment type="caution">
    <text evidence="1">The sequence shown here is derived from an EMBL/GenBank/DDBJ whole genome shotgun (WGS) entry which is preliminary data.</text>
</comment>
<accession>A0AAV6M7T7</accession>
<feature type="non-terminal residue" evidence="1">
    <location>
        <position position="1"/>
    </location>
</feature>
<dbReference type="AlphaFoldDB" id="A0AAV6M7T7"/>
<evidence type="ECO:0000313" key="2">
    <source>
        <dbReference type="Proteomes" id="UP000685013"/>
    </source>
</evidence>
<dbReference type="EMBL" id="JAGKQH010000016">
    <property type="protein sequence ID" value="KAG6576769.1"/>
    <property type="molecule type" value="Genomic_DNA"/>
</dbReference>